<protein>
    <recommendedName>
        <fullName evidence="1">DUF7812 domain-containing protein</fullName>
    </recommendedName>
</protein>
<keyword evidence="3" id="KW-1185">Reference proteome</keyword>
<gene>
    <name evidence="2" type="ORF">MIMGU_mgv1a001987mg</name>
</gene>
<dbReference type="PANTHER" id="PTHR36786">
    <property type="entry name" value="2-ISOPROPYLMALATE SYNTHASE"/>
    <property type="match status" value="1"/>
</dbReference>
<reference evidence="2 3" key="1">
    <citation type="journal article" date="2013" name="Proc. Natl. Acad. Sci. U.S.A.">
        <title>Fine-scale variation in meiotic recombination in Mimulus inferred from population shotgun sequencing.</title>
        <authorList>
            <person name="Hellsten U."/>
            <person name="Wright K.M."/>
            <person name="Jenkins J."/>
            <person name="Shu S."/>
            <person name="Yuan Y."/>
            <person name="Wessler S.R."/>
            <person name="Schmutz J."/>
            <person name="Willis J.H."/>
            <person name="Rokhsar D.S."/>
        </authorList>
    </citation>
    <scope>NUCLEOTIDE SEQUENCE [LARGE SCALE GENOMIC DNA]</scope>
    <source>
        <strain evidence="3">cv. DUN x IM62</strain>
    </source>
</reference>
<dbReference type="AlphaFoldDB" id="A0A022PVG2"/>
<dbReference type="eggNOG" id="ENOG502QSWA">
    <property type="taxonomic scope" value="Eukaryota"/>
</dbReference>
<feature type="domain" description="DUF7812" evidence="1">
    <location>
        <begin position="114"/>
        <end position="591"/>
    </location>
</feature>
<dbReference type="STRING" id="4155.A0A022PVG2"/>
<dbReference type="InterPro" id="IPR056714">
    <property type="entry name" value="DUF7812"/>
</dbReference>
<dbReference type="PANTHER" id="PTHR36786:SF1">
    <property type="entry name" value="2-ISOPROPYLMALATE SYNTHASE"/>
    <property type="match status" value="1"/>
</dbReference>
<dbReference type="Proteomes" id="UP000030748">
    <property type="component" value="Unassembled WGS sequence"/>
</dbReference>
<evidence type="ECO:0000313" key="3">
    <source>
        <dbReference type="Proteomes" id="UP000030748"/>
    </source>
</evidence>
<accession>A0A022PVG2</accession>
<evidence type="ECO:0000259" key="1">
    <source>
        <dbReference type="Pfam" id="PF25104"/>
    </source>
</evidence>
<proteinExistence type="predicted"/>
<organism evidence="2 3">
    <name type="scientific">Erythranthe guttata</name>
    <name type="common">Yellow monkey flower</name>
    <name type="synonym">Mimulus guttatus</name>
    <dbReference type="NCBI Taxonomy" id="4155"/>
    <lineage>
        <taxon>Eukaryota</taxon>
        <taxon>Viridiplantae</taxon>
        <taxon>Streptophyta</taxon>
        <taxon>Embryophyta</taxon>
        <taxon>Tracheophyta</taxon>
        <taxon>Spermatophyta</taxon>
        <taxon>Magnoliopsida</taxon>
        <taxon>eudicotyledons</taxon>
        <taxon>Gunneridae</taxon>
        <taxon>Pentapetalae</taxon>
        <taxon>asterids</taxon>
        <taxon>lamiids</taxon>
        <taxon>Lamiales</taxon>
        <taxon>Phrymaceae</taxon>
        <taxon>Erythranthe</taxon>
    </lineage>
</organism>
<sequence length="730" mass="83127">MEDNFCNFKTLFPGIHSPEGAKPEVLKDLYGLLDEFSSNAKLSYKFAAREFDLEICHYCIKLTFADINELSNALFTHLEEKFERLFSNLCADENLRESIISDSGFFDAVEVVNLLFRCCMVVLTLLEPSQKLILEKWPILARILRKSNSHHLVEKTGGRNTFVFEKSVICGENGCCSTSSVEGFTASLQFLEPYDPLLFFMSTILEVFVDELFTHGQLRNYFRMINSVVHINETLFNLQSAHSDIGMEAICNHFIISFSHKQVFEDFLDRLFSTHAVEEKYPYRAPALSVTTAVSLLLNPIMVSAPKYVQAHLISLVSEAVNIKNLQPDRKLTNCFLSTFEKSVALYMRHMSCLQTDGYPYSGFTSDSPHGIAYPPFELYVTPETKNKVDRLIADLNLDLDDSLFRMKSDMVSSCMRFAKECQNAYALSCEDEILSILSCLILKASESYDDEAVRPIERASLQNIYLLASILKLMSISLLQTIRCLRNSDELRRLKTLKDLPSCKEYKFVLGAIACFGDLDIGLSLQQDLSKAMSNHPTRHVDSKMMFLHFSGLMSLSFVTGLDCLVKACLLAILALLNLFIFEEGDLDALESLSDAKNGSFSFIGFHETKTDRNSSFVVASKFHKIQSLYSRETLSSETLDTERVAGLEEETEETSNGEFFLKCVLNMGENNDFDDLASFVECKQGKDYSSWFKNRKKYRCRVLEKMAVLRWKRKKRTWKTLKGKTKNC</sequence>
<dbReference type="Pfam" id="PF25104">
    <property type="entry name" value="DUF7812"/>
    <property type="match status" value="1"/>
</dbReference>
<name>A0A022PVG2_ERYGU</name>
<evidence type="ECO:0000313" key="2">
    <source>
        <dbReference type="EMBL" id="EYU18235.1"/>
    </source>
</evidence>
<dbReference type="EMBL" id="KI632336">
    <property type="protein sequence ID" value="EYU18235.1"/>
    <property type="molecule type" value="Genomic_DNA"/>
</dbReference>